<proteinExistence type="predicted"/>
<dbReference type="InterPro" id="IPR013761">
    <property type="entry name" value="SAM/pointed_sf"/>
</dbReference>
<dbReference type="PANTHER" id="PTHR10627">
    <property type="entry name" value="SCP160"/>
    <property type="match status" value="1"/>
</dbReference>
<protein>
    <recommendedName>
        <fullName evidence="3">SAM domain-containing protein</fullName>
    </recommendedName>
</protein>
<dbReference type="FunFam" id="1.10.150.50:FF:000077">
    <property type="entry name" value="DDHD domain-containing 2"/>
    <property type="match status" value="1"/>
</dbReference>
<evidence type="ECO:0000313" key="5">
    <source>
        <dbReference type="Proteomes" id="UP001165190"/>
    </source>
</evidence>
<gene>
    <name evidence="4" type="ORF">HRI_001652600</name>
</gene>
<dbReference type="AlphaFoldDB" id="A0A9W7LX86"/>
<dbReference type="Gene3D" id="1.10.150.50">
    <property type="entry name" value="Transcription Factor, Ets-1"/>
    <property type="match status" value="1"/>
</dbReference>
<evidence type="ECO:0000313" key="4">
    <source>
        <dbReference type="EMBL" id="GMI79833.1"/>
    </source>
</evidence>
<keyword evidence="1" id="KW-0677">Repeat</keyword>
<evidence type="ECO:0000256" key="1">
    <source>
        <dbReference type="ARBA" id="ARBA00022737"/>
    </source>
</evidence>
<dbReference type="OrthoDB" id="76949at2759"/>
<name>A0A9W7LX86_HIBTR</name>
<accession>A0A9W7LX86</accession>
<reference evidence="4" key="1">
    <citation type="submission" date="2023-05" db="EMBL/GenBank/DDBJ databases">
        <title>Genome and transcriptome analyses reveal genes involved in the formation of fine ridges on petal epidermal cells in Hibiscus trionum.</title>
        <authorList>
            <person name="Koshimizu S."/>
            <person name="Masuda S."/>
            <person name="Ishii T."/>
            <person name="Shirasu K."/>
            <person name="Hoshino A."/>
            <person name="Arita M."/>
        </authorList>
    </citation>
    <scope>NUCLEOTIDE SEQUENCE</scope>
    <source>
        <strain evidence="4">Hamamatsu line</strain>
    </source>
</reference>
<dbReference type="PANTHER" id="PTHR10627:SF74">
    <property type="entry name" value="OS08G0526500 PROTEIN"/>
    <property type="match status" value="1"/>
</dbReference>
<feature type="compositionally biased region" description="Polar residues" evidence="2">
    <location>
        <begin position="237"/>
        <end position="247"/>
    </location>
</feature>
<organism evidence="4 5">
    <name type="scientific">Hibiscus trionum</name>
    <name type="common">Flower of an hour</name>
    <dbReference type="NCBI Taxonomy" id="183268"/>
    <lineage>
        <taxon>Eukaryota</taxon>
        <taxon>Viridiplantae</taxon>
        <taxon>Streptophyta</taxon>
        <taxon>Embryophyta</taxon>
        <taxon>Tracheophyta</taxon>
        <taxon>Spermatophyta</taxon>
        <taxon>Magnoliopsida</taxon>
        <taxon>eudicotyledons</taxon>
        <taxon>Gunneridae</taxon>
        <taxon>Pentapetalae</taxon>
        <taxon>rosids</taxon>
        <taxon>malvids</taxon>
        <taxon>Malvales</taxon>
        <taxon>Malvaceae</taxon>
        <taxon>Malvoideae</taxon>
        <taxon>Hibiscus</taxon>
    </lineage>
</organism>
<feature type="region of interest" description="Disordered" evidence="2">
    <location>
        <begin position="237"/>
        <end position="262"/>
    </location>
</feature>
<dbReference type="EMBL" id="BSYR01000017">
    <property type="protein sequence ID" value="GMI79833.1"/>
    <property type="molecule type" value="Genomic_DNA"/>
</dbReference>
<feature type="compositionally biased region" description="Polar residues" evidence="2">
    <location>
        <begin position="52"/>
        <end position="62"/>
    </location>
</feature>
<evidence type="ECO:0000256" key="2">
    <source>
        <dbReference type="SAM" id="MobiDB-lite"/>
    </source>
</evidence>
<feature type="region of interest" description="Disordered" evidence="2">
    <location>
        <begin position="100"/>
        <end position="178"/>
    </location>
</feature>
<feature type="region of interest" description="Disordered" evidence="2">
    <location>
        <begin position="23"/>
        <end position="69"/>
    </location>
</feature>
<dbReference type="Proteomes" id="UP001165190">
    <property type="component" value="Unassembled WGS sequence"/>
</dbReference>
<sequence length="340" mass="37835">MAEASRGRVTITLGRSGQVVKRSGAAPDVDLSDSHPVAGTKRSVRDRLGGNADSSFLSQPNNKRQRGDGHTTILNANGLNDVHISKDDLRFKIMQKNVFRRAQNDNNQKGMDLREKLSRIGQPRPNSYERRQQIPDSRERIPEPRDRVPESRETSILGKVPSARSVDDFPRVTTSSSYSPWTLDHLRQRSPESVMGASRGLSPSRNVEVQRRPVNRTYMGKDVLDAPRPVSTTSFVAKSTLPTTSAKPTPPGPSIPSTIPPRNIVQKSPYLVDEQRTVEGLLHSLGLGKYAIYFKAEEVDMTALKQMGENDLKELGIPMGPRKKILLALLPRSRRQQPQP</sequence>
<dbReference type="InterPro" id="IPR001660">
    <property type="entry name" value="SAM"/>
</dbReference>
<feature type="domain" description="SAM" evidence="3">
    <location>
        <begin position="273"/>
        <end position="336"/>
    </location>
</feature>
<dbReference type="PROSITE" id="PS50105">
    <property type="entry name" value="SAM_DOMAIN"/>
    <property type="match status" value="1"/>
</dbReference>
<evidence type="ECO:0000259" key="3">
    <source>
        <dbReference type="PROSITE" id="PS50105"/>
    </source>
</evidence>
<dbReference type="SMART" id="SM00454">
    <property type="entry name" value="SAM"/>
    <property type="match status" value="1"/>
</dbReference>
<keyword evidence="5" id="KW-1185">Reference proteome</keyword>
<dbReference type="Pfam" id="PF00536">
    <property type="entry name" value="SAM_1"/>
    <property type="match status" value="1"/>
</dbReference>
<comment type="caution">
    <text evidence="4">The sequence shown here is derived from an EMBL/GenBank/DDBJ whole genome shotgun (WGS) entry which is preliminary data.</text>
</comment>
<feature type="compositionally biased region" description="Basic and acidic residues" evidence="2">
    <location>
        <begin position="127"/>
        <end position="153"/>
    </location>
</feature>
<dbReference type="SUPFAM" id="SSF47769">
    <property type="entry name" value="SAM/Pointed domain"/>
    <property type="match status" value="1"/>
</dbReference>